<gene>
    <name evidence="3" type="primary">sufE</name>
    <name evidence="3" type="ORF">Aocu_02790</name>
</gene>
<dbReference type="Gene3D" id="3.90.1010.10">
    <property type="match status" value="1"/>
</dbReference>
<sequence>MDLKTLYREVIMDHYKYPKHKGLLNDETYLTVQLNNPTCGDDLIVQLLVENGVIKDLRQQGKGCSICCASASVAASTLIGLTIDKALETILEFYEMIKGEPFDQQLMDGDVLAFQSVHQFPARIKCATLAWKAYEKGLLPLKGDTHHG</sequence>
<dbReference type="Pfam" id="PF01592">
    <property type="entry name" value="NifU_N"/>
    <property type="match status" value="1"/>
</dbReference>
<dbReference type="HOGENOM" id="CLU_079283_4_1_14"/>
<accession>A0A061AHA2</accession>
<dbReference type="FunFam" id="3.90.1010.10:FF:000002">
    <property type="entry name" value="Iron-sulfur cluster assembly scaffold protein NifU"/>
    <property type="match status" value="1"/>
</dbReference>
<dbReference type="OrthoDB" id="9804157at2"/>
<evidence type="ECO:0000313" key="3">
    <source>
        <dbReference type="EMBL" id="CDR30352.1"/>
    </source>
</evidence>
<dbReference type="AlphaFoldDB" id="A0A061AHA2"/>
<evidence type="ECO:0000256" key="1">
    <source>
        <dbReference type="ARBA" id="ARBA00006420"/>
    </source>
</evidence>
<keyword evidence="4" id="KW-1185">Reference proteome</keyword>
<evidence type="ECO:0000259" key="2">
    <source>
        <dbReference type="Pfam" id="PF01592"/>
    </source>
</evidence>
<feature type="domain" description="NIF system FeS cluster assembly NifU N-terminal" evidence="2">
    <location>
        <begin position="7"/>
        <end position="126"/>
    </location>
</feature>
<dbReference type="RefSeq" id="WP_045748911.1">
    <property type="nucleotide sequence ID" value="NZ_FUZK01000002.1"/>
</dbReference>
<dbReference type="PATRIC" id="fig|35623.3.peg.279"/>
<dbReference type="InParanoid" id="A0A061AHA2"/>
<dbReference type="GO" id="GO:0016226">
    <property type="term" value="P:iron-sulfur cluster assembly"/>
    <property type="evidence" value="ECO:0007669"/>
    <property type="project" value="InterPro"/>
</dbReference>
<dbReference type="SUPFAM" id="SSF82649">
    <property type="entry name" value="SufE/NifU"/>
    <property type="match status" value="1"/>
</dbReference>
<dbReference type="STRING" id="35623.Aocu_02790"/>
<comment type="similarity">
    <text evidence="1">Belongs to the NifU family.</text>
</comment>
<dbReference type="KEGG" id="aoc:Aocu_02790"/>
<dbReference type="PANTHER" id="PTHR10093">
    <property type="entry name" value="IRON-SULFUR CLUSTER ASSEMBLY ENZYME NIFU HOMOLOG"/>
    <property type="match status" value="1"/>
</dbReference>
<dbReference type="InterPro" id="IPR002871">
    <property type="entry name" value="NIF_FeS_clus_asmbl_NifU_N"/>
</dbReference>
<dbReference type="NCBIfam" id="TIGR01994">
    <property type="entry name" value="SUF_scaf_2"/>
    <property type="match status" value="1"/>
</dbReference>
<organism evidence="3 4">
    <name type="scientific">Acholeplasma oculi</name>
    <dbReference type="NCBI Taxonomy" id="35623"/>
    <lineage>
        <taxon>Bacteria</taxon>
        <taxon>Bacillati</taxon>
        <taxon>Mycoplasmatota</taxon>
        <taxon>Mollicutes</taxon>
        <taxon>Acholeplasmatales</taxon>
        <taxon>Acholeplasmataceae</taxon>
        <taxon>Acholeplasma</taxon>
    </lineage>
</organism>
<evidence type="ECO:0000313" key="4">
    <source>
        <dbReference type="Proteomes" id="UP000032434"/>
    </source>
</evidence>
<reference evidence="4" key="1">
    <citation type="submission" date="2014-05" db="EMBL/GenBank/DDBJ databases">
        <authorList>
            <person name="Kube M."/>
        </authorList>
    </citation>
    <scope>NUCLEOTIDE SEQUENCE [LARGE SCALE GENOMIC DNA]</scope>
</reference>
<dbReference type="GO" id="GO:0051536">
    <property type="term" value="F:iron-sulfur cluster binding"/>
    <property type="evidence" value="ECO:0007669"/>
    <property type="project" value="InterPro"/>
</dbReference>
<name>A0A061AHA2_9MOLU</name>
<proteinExistence type="inferred from homology"/>
<dbReference type="GO" id="GO:0005506">
    <property type="term" value="F:iron ion binding"/>
    <property type="evidence" value="ECO:0007669"/>
    <property type="project" value="InterPro"/>
</dbReference>
<dbReference type="EMBL" id="LK028559">
    <property type="protein sequence ID" value="CDR30352.1"/>
    <property type="molecule type" value="Genomic_DNA"/>
</dbReference>
<dbReference type="FunCoup" id="A0A061AHA2">
    <property type="interactions" value="223"/>
</dbReference>
<dbReference type="CDD" id="cd06664">
    <property type="entry name" value="IscU_like"/>
    <property type="match status" value="1"/>
</dbReference>
<dbReference type="Proteomes" id="UP000032434">
    <property type="component" value="Chromosome 1"/>
</dbReference>
<protein>
    <submittedName>
        <fullName evidence="3">Iron-sulfur cluster assembly SUF system, SufE</fullName>
    </submittedName>
</protein>